<proteinExistence type="inferred from homology"/>
<dbReference type="eggNOG" id="COG1443">
    <property type="taxonomic scope" value="Bacteria"/>
</dbReference>
<evidence type="ECO:0000259" key="12">
    <source>
        <dbReference type="PROSITE" id="PS51462"/>
    </source>
</evidence>
<reference evidence="13 14" key="2">
    <citation type="journal article" date="2012" name="Stand. Genomic Sci.">
        <title>Complete Genome Sequence of Clostridium clariflavum DSM 19732.</title>
        <authorList>
            <person name="Izquierdo J.A."/>
            <person name="Goodwin L."/>
            <person name="Davenport K.W."/>
            <person name="Teshima H."/>
            <person name="Bruce D."/>
            <person name="Detter C."/>
            <person name="Tapia R."/>
            <person name="Han S."/>
            <person name="Land M."/>
            <person name="Hauser L."/>
            <person name="Jeffries C.D."/>
            <person name="Han J."/>
            <person name="Pitluck S."/>
            <person name="Nolan M."/>
            <person name="Chen A."/>
            <person name="Huntemann M."/>
            <person name="Mavromatis K."/>
            <person name="Mikhailova N."/>
            <person name="Liolios K."/>
            <person name="Woyke T."/>
            <person name="Lynd L.R."/>
        </authorList>
    </citation>
    <scope>NUCLEOTIDE SEQUENCE [LARGE SCALE GENOMIC DNA]</scope>
    <source>
        <strain evidence="14">DSM 19732 / NBRC 101661 / EBR45</strain>
    </source>
</reference>
<dbReference type="CDD" id="cd02885">
    <property type="entry name" value="NUDIX_IPP_Isomerase"/>
    <property type="match status" value="1"/>
</dbReference>
<dbReference type="GO" id="GO:0046872">
    <property type="term" value="F:metal ion binding"/>
    <property type="evidence" value="ECO:0007669"/>
    <property type="project" value="UniProtKB-KW"/>
</dbReference>
<dbReference type="InterPro" id="IPR056375">
    <property type="entry name" value="Idi_bact"/>
</dbReference>
<evidence type="ECO:0000313" key="13">
    <source>
        <dbReference type="EMBL" id="AEV67551.1"/>
    </source>
</evidence>
<evidence type="ECO:0000256" key="2">
    <source>
        <dbReference type="ARBA" id="ARBA00007579"/>
    </source>
</evidence>
<evidence type="ECO:0000256" key="9">
    <source>
        <dbReference type="ARBA" id="ARBA00023235"/>
    </source>
</evidence>
<evidence type="ECO:0000256" key="3">
    <source>
        <dbReference type="ARBA" id="ARBA00012057"/>
    </source>
</evidence>
<dbReference type="AlphaFoldDB" id="G8LVY4"/>
<gene>
    <name evidence="13" type="ordered locus">Clocl_0865</name>
</gene>
<organism evidence="13 14">
    <name type="scientific">Acetivibrio clariflavus (strain DSM 19732 / NBRC 101661 / EBR45)</name>
    <name type="common">Clostridium clariflavum</name>
    <dbReference type="NCBI Taxonomy" id="720554"/>
    <lineage>
        <taxon>Bacteria</taxon>
        <taxon>Bacillati</taxon>
        <taxon>Bacillota</taxon>
        <taxon>Clostridia</taxon>
        <taxon>Eubacteriales</taxon>
        <taxon>Oscillospiraceae</taxon>
        <taxon>Acetivibrio</taxon>
    </lineage>
</organism>
<dbReference type="InterPro" id="IPR011876">
    <property type="entry name" value="IsopentenylPP_isomerase_typ1"/>
</dbReference>
<name>G8LVY4_ACECE</name>
<dbReference type="EC" id="5.3.3.2" evidence="3 10"/>
<dbReference type="GO" id="GO:0004452">
    <property type="term" value="F:isopentenyl-diphosphate delta-isomerase activity"/>
    <property type="evidence" value="ECO:0007669"/>
    <property type="project" value="UniProtKB-UniRule"/>
</dbReference>
<keyword evidence="9 13" id="KW-0413">Isomerase</keyword>
<dbReference type="STRING" id="720554.Clocl_0865"/>
<dbReference type="HAMAP" id="MF_00202">
    <property type="entry name" value="Idi"/>
    <property type="match status" value="1"/>
</dbReference>
<dbReference type="SUPFAM" id="SSF55811">
    <property type="entry name" value="Nudix"/>
    <property type="match status" value="1"/>
</dbReference>
<dbReference type="PIRSF" id="PIRSF018427">
    <property type="entry name" value="Isopntndiph_ism"/>
    <property type="match status" value="1"/>
</dbReference>
<comment type="similarity">
    <text evidence="2">Belongs to the IPP isomerase type 1 family.</text>
</comment>
<dbReference type="PROSITE" id="PS51462">
    <property type="entry name" value="NUDIX"/>
    <property type="match status" value="1"/>
</dbReference>
<evidence type="ECO:0000256" key="1">
    <source>
        <dbReference type="ARBA" id="ARBA00004826"/>
    </source>
</evidence>
<comment type="pathway">
    <text evidence="1">Isoprenoid biosynthesis; dimethylallyl diphosphate biosynthesis; dimethylallyl diphosphate from isopentenyl diphosphate: step 1/1.</text>
</comment>
<keyword evidence="6" id="KW-0460">Magnesium</keyword>
<evidence type="ECO:0000256" key="10">
    <source>
        <dbReference type="NCBIfam" id="TIGR02150"/>
    </source>
</evidence>
<evidence type="ECO:0000256" key="11">
    <source>
        <dbReference type="PIRSR" id="PIRSR018427-1"/>
    </source>
</evidence>
<dbReference type="EMBL" id="CP003065">
    <property type="protein sequence ID" value="AEV67551.1"/>
    <property type="molecule type" value="Genomic_DNA"/>
</dbReference>
<evidence type="ECO:0000256" key="5">
    <source>
        <dbReference type="ARBA" id="ARBA00022723"/>
    </source>
</evidence>
<reference evidence="14" key="1">
    <citation type="submission" date="2011-12" db="EMBL/GenBank/DDBJ databases">
        <title>Complete sequence of Clostridium clariflavum DSM 19732.</title>
        <authorList>
            <consortium name="US DOE Joint Genome Institute"/>
            <person name="Lucas S."/>
            <person name="Han J."/>
            <person name="Lapidus A."/>
            <person name="Cheng J.-F."/>
            <person name="Goodwin L."/>
            <person name="Pitluck S."/>
            <person name="Peters L."/>
            <person name="Teshima H."/>
            <person name="Detter J.C."/>
            <person name="Han C."/>
            <person name="Tapia R."/>
            <person name="Land M."/>
            <person name="Hauser L."/>
            <person name="Kyrpides N."/>
            <person name="Ivanova N."/>
            <person name="Pagani I."/>
            <person name="Kitzmiller T."/>
            <person name="Lynd L."/>
            <person name="Izquierdo J."/>
            <person name="Woyke T."/>
        </authorList>
    </citation>
    <scope>NUCLEOTIDE SEQUENCE [LARGE SCALE GENOMIC DNA]</scope>
    <source>
        <strain evidence="14">DSM 19732 / NBRC 101661 / EBR45</strain>
    </source>
</reference>
<evidence type="ECO:0000256" key="7">
    <source>
        <dbReference type="ARBA" id="ARBA00023211"/>
    </source>
</evidence>
<dbReference type="Pfam" id="PF00293">
    <property type="entry name" value="NUDIX"/>
    <property type="match status" value="1"/>
</dbReference>
<dbReference type="PANTHER" id="PTHR10885">
    <property type="entry name" value="ISOPENTENYL-DIPHOSPHATE DELTA-ISOMERASE"/>
    <property type="match status" value="1"/>
</dbReference>
<dbReference type="InterPro" id="IPR015797">
    <property type="entry name" value="NUDIX_hydrolase-like_dom_sf"/>
</dbReference>
<dbReference type="Gene3D" id="3.90.79.10">
    <property type="entry name" value="Nucleoside Triphosphate Pyrophosphohydrolase"/>
    <property type="match status" value="1"/>
</dbReference>
<dbReference type="HOGENOM" id="CLU_060552_2_1_9"/>
<accession>G8LVY4</accession>
<keyword evidence="5" id="KW-0479">Metal-binding</keyword>
<dbReference type="GO" id="GO:0005737">
    <property type="term" value="C:cytoplasm"/>
    <property type="evidence" value="ECO:0007669"/>
    <property type="project" value="TreeGrafter"/>
</dbReference>
<dbReference type="InterPro" id="IPR000086">
    <property type="entry name" value="NUDIX_hydrolase_dom"/>
</dbReference>
<evidence type="ECO:0000313" key="14">
    <source>
        <dbReference type="Proteomes" id="UP000005435"/>
    </source>
</evidence>
<keyword evidence="7" id="KW-0464">Manganese</keyword>
<protein>
    <recommendedName>
        <fullName evidence="3 10">Isopentenyl-diphosphate delta-isomerase</fullName>
        <ecNumber evidence="3 10">5.3.3.2</ecNumber>
    </recommendedName>
</protein>
<dbReference type="RefSeq" id="WP_014254176.1">
    <property type="nucleotide sequence ID" value="NC_016627.1"/>
</dbReference>
<dbReference type="Proteomes" id="UP000005435">
    <property type="component" value="Chromosome"/>
</dbReference>
<feature type="active site" evidence="11">
    <location>
        <position position="68"/>
    </location>
</feature>
<keyword evidence="8" id="KW-0414">Isoprene biosynthesis</keyword>
<evidence type="ECO:0000256" key="8">
    <source>
        <dbReference type="ARBA" id="ARBA00023229"/>
    </source>
</evidence>
<dbReference type="GO" id="GO:0009240">
    <property type="term" value="P:isopentenyl diphosphate biosynthetic process"/>
    <property type="evidence" value="ECO:0007669"/>
    <property type="project" value="TreeGrafter"/>
</dbReference>
<keyword evidence="4" id="KW-0963">Cytoplasm</keyword>
<evidence type="ECO:0000256" key="6">
    <source>
        <dbReference type="ARBA" id="ARBA00022842"/>
    </source>
</evidence>
<sequence length="176" mass="20392">MIIIKEYILLVNEDDEEIGIGEKMEVHKTGQLHRAFSIFVFNSENKLLLQKRAISKYHSGGLLTNTCCSHQRKGEDLYETIHTRLMEEMGFDCDLEEIFTLKYRAELDNGLIEHEIDHVFIGRYDGDPVPNPDEVDDYAWVDLEDVLRDVSESPENFTCWFRLLIGIVAKYVTTSS</sequence>
<dbReference type="UniPathway" id="UPA00059">
    <property type="reaction ID" value="UER00104"/>
</dbReference>
<dbReference type="NCBIfam" id="TIGR02150">
    <property type="entry name" value="IPP_isom_1"/>
    <property type="match status" value="1"/>
</dbReference>
<dbReference type="PANTHER" id="PTHR10885:SF0">
    <property type="entry name" value="ISOPENTENYL-DIPHOSPHATE DELTA-ISOMERASE"/>
    <property type="match status" value="1"/>
</dbReference>
<dbReference type="GO" id="GO:0050992">
    <property type="term" value="P:dimethylallyl diphosphate biosynthetic process"/>
    <property type="evidence" value="ECO:0007669"/>
    <property type="project" value="UniProtKB-UniPathway"/>
</dbReference>
<feature type="active site" evidence="11">
    <location>
        <position position="115"/>
    </location>
</feature>
<dbReference type="KEGG" id="ccl:Clocl_0865"/>
<evidence type="ECO:0000256" key="4">
    <source>
        <dbReference type="ARBA" id="ARBA00022490"/>
    </source>
</evidence>
<dbReference type="NCBIfam" id="NF002995">
    <property type="entry name" value="PRK03759.1"/>
    <property type="match status" value="1"/>
</dbReference>
<feature type="domain" description="Nudix hydrolase" evidence="12">
    <location>
        <begin position="31"/>
        <end position="163"/>
    </location>
</feature>
<keyword evidence="14" id="KW-1185">Reference proteome</keyword>